<evidence type="ECO:0000313" key="3">
    <source>
        <dbReference type="Proteomes" id="UP000823933"/>
    </source>
</evidence>
<dbReference type="InterPro" id="IPR036138">
    <property type="entry name" value="PBP_dimer_sf"/>
</dbReference>
<dbReference type="InterPro" id="IPR012338">
    <property type="entry name" value="Beta-lactam/transpept-like"/>
</dbReference>
<dbReference type="PANTHER" id="PTHR30627:SF24">
    <property type="entry name" value="PENICILLIN-BINDING PROTEIN 4B"/>
    <property type="match status" value="1"/>
</dbReference>
<dbReference type="InterPro" id="IPR001460">
    <property type="entry name" value="PCN-bd_Tpept"/>
</dbReference>
<sequence>MRLRRLAAVYAALLGLFAVTACRLYLAAGNTAYAARAAGQSAVTLSLPAARGGFYDRGGLPLTGLERCWYTLCLPGEDSYVRLYDAASPAGQAELYQRRNAAAPFLLEVERDVSSLGVYAYPAARRYSAAPLCAHLIGYLDGEGRGVAGLEAALDEVLAGSGGQDTVTCAVTGSGRLVEGTEPLYARAAFDGAGVRLTLSRPIQQAVEGVAAGTMTSGCILVLDVETAQVRASVSLPGYDPADPAASLDQPGSPFLDRTLAAYAVGSVFKPVLAAAALEAGLDGLVADCPGYTAVDGQVFHCASGAAHGTVDLAAALEKSCNGYFIRLGQALGAEAVLDAARALGFGQRVRVAGRLQSAAGVLPEADLLAQPGQLANFSFGQGQLLATPLQVAAMMNAIAAGGVYRAPSFVLEAFDEATGETVERYPQPAARRAVSEQTARRLQQLLAGVVDEGTGREAAPFCGSAAGKTGTAQTGQFTPEGEEKMNFWFAGFFPAEDPQYTVVVLQDGQTGPAQSSAAVFAQVCQALWLLEQ</sequence>
<proteinExistence type="predicted"/>
<dbReference type="GO" id="GO:0071972">
    <property type="term" value="F:peptidoglycan L,D-transpeptidase activity"/>
    <property type="evidence" value="ECO:0007669"/>
    <property type="project" value="TreeGrafter"/>
</dbReference>
<feature type="domain" description="Penicillin-binding protein transpeptidase" evidence="1">
    <location>
        <begin position="218"/>
        <end position="524"/>
    </location>
</feature>
<dbReference type="PANTHER" id="PTHR30627">
    <property type="entry name" value="PEPTIDOGLYCAN D,D-TRANSPEPTIDASE"/>
    <property type="match status" value="1"/>
</dbReference>
<dbReference type="PROSITE" id="PS51257">
    <property type="entry name" value="PROKAR_LIPOPROTEIN"/>
    <property type="match status" value="1"/>
</dbReference>
<dbReference type="Gene3D" id="3.40.710.10">
    <property type="entry name" value="DD-peptidase/beta-lactamase superfamily"/>
    <property type="match status" value="1"/>
</dbReference>
<accession>A0A9D1QBP7</accession>
<dbReference type="SUPFAM" id="SSF56519">
    <property type="entry name" value="Penicillin binding protein dimerisation domain"/>
    <property type="match status" value="1"/>
</dbReference>
<dbReference type="Gene3D" id="3.90.1310.10">
    <property type="entry name" value="Penicillin-binding protein 2a (Domain 2)"/>
    <property type="match status" value="1"/>
</dbReference>
<dbReference type="SUPFAM" id="SSF56601">
    <property type="entry name" value="beta-lactamase/transpeptidase-like"/>
    <property type="match status" value="1"/>
</dbReference>
<dbReference type="Proteomes" id="UP000823933">
    <property type="component" value="Unassembled WGS sequence"/>
</dbReference>
<protein>
    <submittedName>
        <fullName evidence="2">Penicillin-binding protein 2</fullName>
    </submittedName>
</protein>
<dbReference type="AlphaFoldDB" id="A0A9D1QBP7"/>
<evidence type="ECO:0000259" key="1">
    <source>
        <dbReference type="Pfam" id="PF00905"/>
    </source>
</evidence>
<evidence type="ECO:0000313" key="2">
    <source>
        <dbReference type="EMBL" id="HIW09801.1"/>
    </source>
</evidence>
<reference evidence="2" key="2">
    <citation type="submission" date="2021-04" db="EMBL/GenBank/DDBJ databases">
        <authorList>
            <person name="Gilroy R."/>
        </authorList>
    </citation>
    <scope>NUCLEOTIDE SEQUENCE</scope>
    <source>
        <strain evidence="2">ChiHcolR34-3080</strain>
    </source>
</reference>
<name>A0A9D1QBP7_9FIRM</name>
<organism evidence="2 3">
    <name type="scientific">Candidatus Faecalibacterium intestinigallinarum</name>
    <dbReference type="NCBI Taxonomy" id="2838581"/>
    <lineage>
        <taxon>Bacteria</taxon>
        <taxon>Bacillati</taxon>
        <taxon>Bacillota</taxon>
        <taxon>Clostridia</taxon>
        <taxon>Eubacteriales</taxon>
        <taxon>Oscillospiraceae</taxon>
        <taxon>Faecalibacterium</taxon>
    </lineage>
</organism>
<comment type="caution">
    <text evidence="2">The sequence shown here is derived from an EMBL/GenBank/DDBJ whole genome shotgun (WGS) entry which is preliminary data.</text>
</comment>
<dbReference type="GO" id="GO:0071555">
    <property type="term" value="P:cell wall organization"/>
    <property type="evidence" value="ECO:0007669"/>
    <property type="project" value="TreeGrafter"/>
</dbReference>
<dbReference type="Pfam" id="PF00905">
    <property type="entry name" value="Transpeptidase"/>
    <property type="match status" value="1"/>
</dbReference>
<reference evidence="2" key="1">
    <citation type="journal article" date="2021" name="PeerJ">
        <title>Extensive microbial diversity within the chicken gut microbiome revealed by metagenomics and culture.</title>
        <authorList>
            <person name="Gilroy R."/>
            <person name="Ravi A."/>
            <person name="Getino M."/>
            <person name="Pursley I."/>
            <person name="Horton D.L."/>
            <person name="Alikhan N.F."/>
            <person name="Baker D."/>
            <person name="Gharbi K."/>
            <person name="Hall N."/>
            <person name="Watson M."/>
            <person name="Adriaenssens E.M."/>
            <person name="Foster-Nyarko E."/>
            <person name="Jarju S."/>
            <person name="Secka A."/>
            <person name="Antonio M."/>
            <person name="Oren A."/>
            <person name="Chaudhuri R.R."/>
            <person name="La Ragione R."/>
            <person name="Hildebrand F."/>
            <person name="Pallen M.J."/>
        </authorList>
    </citation>
    <scope>NUCLEOTIDE SEQUENCE</scope>
    <source>
        <strain evidence="2">ChiHcolR34-3080</strain>
    </source>
</reference>
<dbReference type="GO" id="GO:0005886">
    <property type="term" value="C:plasma membrane"/>
    <property type="evidence" value="ECO:0007669"/>
    <property type="project" value="TreeGrafter"/>
</dbReference>
<dbReference type="InterPro" id="IPR050515">
    <property type="entry name" value="Beta-lactam/transpept"/>
</dbReference>
<gene>
    <name evidence="2" type="ORF">H9890_10445</name>
</gene>
<dbReference type="GO" id="GO:0008658">
    <property type="term" value="F:penicillin binding"/>
    <property type="evidence" value="ECO:0007669"/>
    <property type="project" value="InterPro"/>
</dbReference>
<dbReference type="EMBL" id="DXHQ01000123">
    <property type="protein sequence ID" value="HIW09801.1"/>
    <property type="molecule type" value="Genomic_DNA"/>
</dbReference>